<dbReference type="AlphaFoldDB" id="A0A6J1LQW9"/>
<name>A0A6J1LQW9_DROHY</name>
<accession>A0A6J1LQW9</accession>
<evidence type="ECO:0000313" key="1">
    <source>
        <dbReference type="Proteomes" id="UP000504633"/>
    </source>
</evidence>
<keyword evidence="1" id="KW-1185">Reference proteome</keyword>
<reference evidence="2" key="1">
    <citation type="submission" date="2025-08" db="UniProtKB">
        <authorList>
            <consortium name="RefSeq"/>
        </authorList>
    </citation>
    <scope>IDENTIFICATION</scope>
    <source>
        <strain evidence="2">15085-1641.00</strain>
        <tissue evidence="2">Whole body</tissue>
    </source>
</reference>
<dbReference type="Proteomes" id="UP000504633">
    <property type="component" value="Unplaced"/>
</dbReference>
<dbReference type="OMA" id="GSQVNCK"/>
<evidence type="ECO:0000313" key="2">
    <source>
        <dbReference type="RefSeq" id="XP_023168618.2"/>
    </source>
</evidence>
<sequence>MAQTRVIVYLNQTQNEKESSDVVKKDSFQYGGEVSILDDKTLRLLCSQNSCKPQVFVAQKLRFDMLSSQKIEEHKERELITVLQTLFVDQKDCLLMHLTAERGYHLMFLVDALIIQVNVKLQQESLQLENCAIHYKHLVEGASPNGLDTQCNFGNIRQLMSWLLTEYRMRTAVAMGHEALEVQYVVASEEHGTRFKVKFHILLVAMEEMCMGTLCGLRCYLSHDPLTAALSVTELTTYIRQAAEANTSKPLYMLLMCHVLVTGCQVNCKNVQLLSLAHLAYKQQDSNQDRIETVNMPTAGNLPKSDALLQLKDFEHCHREINECFQSLHDQLLTYVQQEQQLRHTHRQILKDRTQFFATLSASEMKLKQLRNLIGNSIHN</sequence>
<organism evidence="1 2">
    <name type="scientific">Drosophila hydei</name>
    <name type="common">Fruit fly</name>
    <dbReference type="NCBI Taxonomy" id="7224"/>
    <lineage>
        <taxon>Eukaryota</taxon>
        <taxon>Metazoa</taxon>
        <taxon>Ecdysozoa</taxon>
        <taxon>Arthropoda</taxon>
        <taxon>Hexapoda</taxon>
        <taxon>Insecta</taxon>
        <taxon>Pterygota</taxon>
        <taxon>Neoptera</taxon>
        <taxon>Endopterygota</taxon>
        <taxon>Diptera</taxon>
        <taxon>Brachycera</taxon>
        <taxon>Muscomorpha</taxon>
        <taxon>Ephydroidea</taxon>
        <taxon>Drosophilidae</taxon>
        <taxon>Drosophila</taxon>
    </lineage>
</organism>
<dbReference type="OrthoDB" id="7817868at2759"/>
<proteinExistence type="predicted"/>
<dbReference type="GeneID" id="111597910"/>
<dbReference type="KEGG" id="dhe:111597910"/>
<protein>
    <submittedName>
        <fullName evidence="2">Uncharacterized protein LOC111597910</fullName>
    </submittedName>
</protein>
<gene>
    <name evidence="2" type="primary">LOC111597910</name>
</gene>
<dbReference type="RefSeq" id="XP_023168618.2">
    <property type="nucleotide sequence ID" value="XM_023312850.2"/>
</dbReference>